<dbReference type="InterPro" id="IPR000742">
    <property type="entry name" value="EGF"/>
</dbReference>
<dbReference type="GO" id="GO:0005886">
    <property type="term" value="C:plasma membrane"/>
    <property type="evidence" value="ECO:0007669"/>
    <property type="project" value="TreeGrafter"/>
</dbReference>
<name>A0AAV7RAJ5_PLEWA</name>
<evidence type="ECO:0000256" key="8">
    <source>
        <dbReference type="ARBA" id="ARBA00022989"/>
    </source>
</evidence>
<feature type="disulfide bond" evidence="15">
    <location>
        <begin position="237"/>
        <end position="246"/>
    </location>
</feature>
<protein>
    <recommendedName>
        <fullName evidence="13">Protein delta homolog 2</fullName>
    </recommendedName>
    <alternativeName>
        <fullName evidence="14">Epidermal growth factor-like protein 9</fullName>
    </alternativeName>
</protein>
<comment type="function">
    <text evidence="12">Regulates adipogenesis.</text>
</comment>
<keyword evidence="7" id="KW-0677">Repeat</keyword>
<dbReference type="FunFam" id="2.10.25.10:FF:000045">
    <property type="entry name" value="Slit guidance ligand 2"/>
    <property type="match status" value="1"/>
</dbReference>
<dbReference type="Proteomes" id="UP001066276">
    <property type="component" value="Chromosome 5"/>
</dbReference>
<evidence type="ECO:0000256" key="10">
    <source>
        <dbReference type="ARBA" id="ARBA00023157"/>
    </source>
</evidence>
<dbReference type="FunFam" id="2.10.25.10:FF:000263">
    <property type="entry name" value="Protein delta homolog 2"/>
    <property type="match status" value="1"/>
</dbReference>
<gene>
    <name evidence="19" type="ORF">NDU88_001340</name>
</gene>
<keyword evidence="9 16" id="KW-0472">Membrane</keyword>
<comment type="caution">
    <text evidence="15">Lacks conserved residue(s) required for the propagation of feature annotation.</text>
</comment>
<keyword evidence="3" id="KW-0964">Secreted</keyword>
<keyword evidence="10 15" id="KW-1015">Disulfide bond</keyword>
<dbReference type="GO" id="GO:0005576">
    <property type="term" value="C:extracellular region"/>
    <property type="evidence" value="ECO:0007669"/>
    <property type="project" value="UniProtKB-SubCell"/>
</dbReference>
<feature type="chain" id="PRO_5043888371" description="Protein delta homolog 2" evidence="17">
    <location>
        <begin position="26"/>
        <end position="400"/>
    </location>
</feature>
<dbReference type="FunFam" id="2.10.25.10:FF:000118">
    <property type="entry name" value="protein delta homolog 2"/>
    <property type="match status" value="2"/>
</dbReference>
<dbReference type="PRINTS" id="PR00010">
    <property type="entry name" value="EGFBLOOD"/>
</dbReference>
<proteinExistence type="predicted"/>
<evidence type="ECO:0000256" key="9">
    <source>
        <dbReference type="ARBA" id="ARBA00023136"/>
    </source>
</evidence>
<keyword evidence="20" id="KW-1185">Reference proteome</keyword>
<feature type="disulfide bond" evidence="15">
    <location>
        <begin position="118"/>
        <end position="127"/>
    </location>
</feature>
<dbReference type="Pfam" id="PF21700">
    <property type="entry name" value="EGF_DL_JAG"/>
    <property type="match status" value="1"/>
</dbReference>
<evidence type="ECO:0000256" key="4">
    <source>
        <dbReference type="ARBA" id="ARBA00022536"/>
    </source>
</evidence>
<dbReference type="Pfam" id="PF00008">
    <property type="entry name" value="EGF"/>
    <property type="match status" value="3"/>
</dbReference>
<organism evidence="19 20">
    <name type="scientific">Pleurodeles waltl</name>
    <name type="common">Iberian ribbed newt</name>
    <dbReference type="NCBI Taxonomy" id="8319"/>
    <lineage>
        <taxon>Eukaryota</taxon>
        <taxon>Metazoa</taxon>
        <taxon>Chordata</taxon>
        <taxon>Craniata</taxon>
        <taxon>Vertebrata</taxon>
        <taxon>Euteleostomi</taxon>
        <taxon>Amphibia</taxon>
        <taxon>Batrachia</taxon>
        <taxon>Caudata</taxon>
        <taxon>Salamandroidea</taxon>
        <taxon>Salamandridae</taxon>
        <taxon>Pleurodelinae</taxon>
        <taxon>Pleurodeles</taxon>
    </lineage>
</organism>
<feature type="domain" description="EGF-like" evidence="18">
    <location>
        <begin position="173"/>
        <end position="209"/>
    </location>
</feature>
<dbReference type="GO" id="GO:0007157">
    <property type="term" value="P:heterophilic cell-cell adhesion via plasma membrane cell adhesion molecules"/>
    <property type="evidence" value="ECO:0007669"/>
    <property type="project" value="TreeGrafter"/>
</dbReference>
<dbReference type="FunFam" id="2.10.25.10:FF:000018">
    <property type="entry name" value="Delta-like 1"/>
    <property type="match status" value="1"/>
</dbReference>
<evidence type="ECO:0000256" key="5">
    <source>
        <dbReference type="ARBA" id="ARBA00022692"/>
    </source>
</evidence>
<evidence type="ECO:0000256" key="6">
    <source>
        <dbReference type="ARBA" id="ARBA00022729"/>
    </source>
</evidence>
<keyword evidence="8 16" id="KW-1133">Transmembrane helix</keyword>
<evidence type="ECO:0000313" key="20">
    <source>
        <dbReference type="Proteomes" id="UP001066276"/>
    </source>
</evidence>
<evidence type="ECO:0000256" key="15">
    <source>
        <dbReference type="PROSITE-ProRule" id="PRU00076"/>
    </source>
</evidence>
<dbReference type="PANTHER" id="PTHR24049">
    <property type="entry name" value="CRUMBS FAMILY MEMBER"/>
    <property type="match status" value="1"/>
</dbReference>
<evidence type="ECO:0000256" key="1">
    <source>
        <dbReference type="ARBA" id="ARBA00004479"/>
    </source>
</evidence>
<accession>A0AAV7RAJ5</accession>
<dbReference type="InterPro" id="IPR018097">
    <property type="entry name" value="EGF_Ca-bd_CS"/>
</dbReference>
<dbReference type="Gene3D" id="2.10.25.10">
    <property type="entry name" value="Laminin"/>
    <property type="match status" value="5"/>
</dbReference>
<keyword evidence="5 16" id="KW-0812">Transmembrane</keyword>
<feature type="domain" description="EGF-like" evidence="18">
    <location>
        <begin position="130"/>
        <end position="171"/>
    </location>
</feature>
<comment type="subcellular location">
    <subcellularLocation>
        <location evidence="1">Membrane</location>
        <topology evidence="1">Single-pass type I membrane protein</topology>
    </subcellularLocation>
    <subcellularLocation>
        <location evidence="2">Secreted</location>
    </subcellularLocation>
</comment>
<evidence type="ECO:0000256" key="17">
    <source>
        <dbReference type="SAM" id="SignalP"/>
    </source>
</evidence>
<dbReference type="PANTHER" id="PTHR24049:SF38">
    <property type="entry name" value="DELTA-LIKE PROTEIN"/>
    <property type="match status" value="1"/>
</dbReference>
<dbReference type="PROSITE" id="PS01186">
    <property type="entry name" value="EGF_2"/>
    <property type="match status" value="5"/>
</dbReference>
<dbReference type="GO" id="GO:0045746">
    <property type="term" value="P:negative regulation of Notch signaling pathway"/>
    <property type="evidence" value="ECO:0007669"/>
    <property type="project" value="UniProtKB-ARBA"/>
</dbReference>
<comment type="caution">
    <text evidence="19">The sequence shown here is derived from an EMBL/GenBank/DDBJ whole genome shotgun (WGS) entry which is preliminary data.</text>
</comment>
<feature type="disulfide bond" evidence="15">
    <location>
        <begin position="199"/>
        <end position="208"/>
    </location>
</feature>
<dbReference type="GO" id="GO:0032991">
    <property type="term" value="C:protein-containing complex"/>
    <property type="evidence" value="ECO:0007669"/>
    <property type="project" value="TreeGrafter"/>
</dbReference>
<evidence type="ECO:0000256" key="7">
    <source>
        <dbReference type="ARBA" id="ARBA00022737"/>
    </source>
</evidence>
<keyword evidence="11" id="KW-0325">Glycoprotein</keyword>
<sequence length="400" mass="43857">MPRSPRLQIVSLVCILLAQQLSAQADECSALCDLAHGRCDEDDKCSCDPGWEGEYCEKCVRMPGCLHGTCHQPWQCMCLAGWAGKFCDRDVQICIHQNPCQNGAECIDDPEGEYSCVCPEGFHGKHCEFKTGPCERAGSPCKNGGSCQDEHGYANSFTCRCLVGYIGELCELDVDDCLMRPCANGATCHDGINRFSCECQVGFEGRFCTINIDNCVDGPCQNGGRCYDRVNDYDCVCINGFTGKTCEVPPVLLPVPTHVTMNRLAPKDSQNFTPARGTTDDYPKITQLQPIRTVDMGRRSSNPSEKPNGGLLKISVKEVVTQRDPGLTAPQMLTLVVFGGLTALLVLLTIALVLWKKRRGRHRSACCQISSGRAGKAQDEECQVQMLNTAMTEIRKTTEL</sequence>
<dbReference type="SUPFAM" id="SSF57196">
    <property type="entry name" value="EGF/Laminin"/>
    <property type="match status" value="4"/>
</dbReference>
<evidence type="ECO:0000256" key="16">
    <source>
        <dbReference type="SAM" id="Phobius"/>
    </source>
</evidence>
<dbReference type="InterPro" id="IPR051022">
    <property type="entry name" value="Notch_Cell-Fate_Det"/>
</dbReference>
<dbReference type="CDD" id="cd00054">
    <property type="entry name" value="EGF_CA"/>
    <property type="match status" value="4"/>
</dbReference>
<dbReference type="PROSITE" id="PS00010">
    <property type="entry name" value="ASX_HYDROXYL"/>
    <property type="match status" value="2"/>
</dbReference>
<dbReference type="PROSITE" id="PS01187">
    <property type="entry name" value="EGF_CA"/>
    <property type="match status" value="1"/>
</dbReference>
<evidence type="ECO:0000313" key="19">
    <source>
        <dbReference type="EMBL" id="KAJ1148510.1"/>
    </source>
</evidence>
<evidence type="ECO:0000259" key="18">
    <source>
        <dbReference type="PROSITE" id="PS50026"/>
    </source>
</evidence>
<dbReference type="SMART" id="SM00179">
    <property type="entry name" value="EGF_CA"/>
    <property type="match status" value="5"/>
</dbReference>
<evidence type="ECO:0000256" key="11">
    <source>
        <dbReference type="ARBA" id="ARBA00023180"/>
    </source>
</evidence>
<dbReference type="PROSITE" id="PS00022">
    <property type="entry name" value="EGF_1"/>
    <property type="match status" value="6"/>
</dbReference>
<evidence type="ECO:0000256" key="3">
    <source>
        <dbReference type="ARBA" id="ARBA00022525"/>
    </source>
</evidence>
<dbReference type="InterPro" id="IPR000152">
    <property type="entry name" value="EGF-type_Asp/Asn_hydroxyl_site"/>
</dbReference>
<feature type="disulfide bond" evidence="15">
    <location>
        <begin position="47"/>
        <end position="56"/>
    </location>
</feature>
<dbReference type="GO" id="GO:0007399">
    <property type="term" value="P:nervous system development"/>
    <property type="evidence" value="ECO:0007669"/>
    <property type="project" value="UniProtKB-ARBA"/>
</dbReference>
<evidence type="ECO:0000256" key="13">
    <source>
        <dbReference type="ARBA" id="ARBA00072388"/>
    </source>
</evidence>
<keyword evidence="4 15" id="KW-0245">EGF-like domain</keyword>
<feature type="domain" description="EGF-like" evidence="18">
    <location>
        <begin position="24"/>
        <end position="57"/>
    </location>
</feature>
<dbReference type="InterPro" id="IPR001881">
    <property type="entry name" value="EGF-like_Ca-bd_dom"/>
</dbReference>
<reference evidence="19" key="1">
    <citation type="journal article" date="2022" name="bioRxiv">
        <title>Sequencing and chromosome-scale assembly of the giantPleurodeles waltlgenome.</title>
        <authorList>
            <person name="Brown T."/>
            <person name="Elewa A."/>
            <person name="Iarovenko S."/>
            <person name="Subramanian E."/>
            <person name="Araus A.J."/>
            <person name="Petzold A."/>
            <person name="Susuki M."/>
            <person name="Suzuki K.-i.T."/>
            <person name="Hayashi T."/>
            <person name="Toyoda A."/>
            <person name="Oliveira C."/>
            <person name="Osipova E."/>
            <person name="Leigh N.D."/>
            <person name="Simon A."/>
            <person name="Yun M.H."/>
        </authorList>
    </citation>
    <scope>NUCLEOTIDE SEQUENCE</scope>
    <source>
        <strain evidence="19">20211129_DDA</strain>
        <tissue evidence="19">Liver</tissue>
    </source>
</reference>
<dbReference type="Pfam" id="PF12661">
    <property type="entry name" value="hEGF"/>
    <property type="match status" value="2"/>
</dbReference>
<dbReference type="AlphaFoldDB" id="A0AAV7RAJ5"/>
<feature type="transmembrane region" description="Helical" evidence="16">
    <location>
        <begin position="332"/>
        <end position="355"/>
    </location>
</feature>
<dbReference type="PROSITE" id="PS50026">
    <property type="entry name" value="EGF_3"/>
    <property type="match status" value="5"/>
</dbReference>
<dbReference type="SMART" id="SM00181">
    <property type="entry name" value="EGF"/>
    <property type="match status" value="6"/>
</dbReference>
<feature type="signal peptide" evidence="17">
    <location>
        <begin position="1"/>
        <end position="25"/>
    </location>
</feature>
<dbReference type="InterPro" id="IPR013032">
    <property type="entry name" value="EGF-like_CS"/>
</dbReference>
<keyword evidence="6 17" id="KW-0732">Signal</keyword>
<feature type="domain" description="EGF-like" evidence="18">
    <location>
        <begin position="90"/>
        <end position="128"/>
    </location>
</feature>
<feature type="disulfide bond" evidence="15">
    <location>
        <begin position="161"/>
        <end position="170"/>
    </location>
</feature>
<feature type="domain" description="EGF-like" evidence="18">
    <location>
        <begin position="211"/>
        <end position="247"/>
    </location>
</feature>
<dbReference type="EMBL" id="JANPWB010000009">
    <property type="protein sequence ID" value="KAJ1148510.1"/>
    <property type="molecule type" value="Genomic_DNA"/>
</dbReference>
<evidence type="ECO:0000256" key="2">
    <source>
        <dbReference type="ARBA" id="ARBA00004613"/>
    </source>
</evidence>
<dbReference type="GO" id="GO:0005509">
    <property type="term" value="F:calcium ion binding"/>
    <property type="evidence" value="ECO:0007669"/>
    <property type="project" value="InterPro"/>
</dbReference>
<dbReference type="GO" id="GO:0045197">
    <property type="term" value="P:establishment or maintenance of epithelial cell apical/basal polarity"/>
    <property type="evidence" value="ECO:0007669"/>
    <property type="project" value="TreeGrafter"/>
</dbReference>
<evidence type="ECO:0000256" key="14">
    <source>
        <dbReference type="ARBA" id="ARBA00078815"/>
    </source>
</evidence>
<evidence type="ECO:0000256" key="12">
    <source>
        <dbReference type="ARBA" id="ARBA00060273"/>
    </source>
</evidence>